<keyword evidence="9" id="KW-0325">Glycoprotein</keyword>
<gene>
    <name evidence="10" type="ORF">HERI1096_LOCUS17541</name>
</gene>
<protein>
    <submittedName>
        <fullName evidence="10">Uncharacterized protein</fullName>
    </submittedName>
</protein>
<keyword evidence="2" id="KW-0433">Leucine-rich repeat</keyword>
<dbReference type="PANTHER" id="PTHR27000">
    <property type="entry name" value="LEUCINE-RICH REPEAT RECEPTOR-LIKE PROTEIN KINASE FAMILY PROTEIN-RELATED"/>
    <property type="match status" value="1"/>
</dbReference>
<evidence type="ECO:0000256" key="6">
    <source>
        <dbReference type="ARBA" id="ARBA00022989"/>
    </source>
</evidence>
<dbReference type="InterPro" id="IPR032675">
    <property type="entry name" value="LRR_dom_sf"/>
</dbReference>
<evidence type="ECO:0000256" key="2">
    <source>
        <dbReference type="ARBA" id="ARBA00022614"/>
    </source>
</evidence>
<evidence type="ECO:0000256" key="9">
    <source>
        <dbReference type="ARBA" id="ARBA00023180"/>
    </source>
</evidence>
<dbReference type="PANTHER" id="PTHR27000:SF584">
    <property type="entry name" value="LRR RECEPTOR-LIKE SERINE_THREONINE-PROTEIN KINASE RPK2"/>
    <property type="match status" value="1"/>
</dbReference>
<dbReference type="GO" id="GO:0016020">
    <property type="term" value="C:membrane"/>
    <property type="evidence" value="ECO:0007669"/>
    <property type="project" value="UniProtKB-SubCell"/>
</dbReference>
<evidence type="ECO:0000256" key="7">
    <source>
        <dbReference type="ARBA" id="ARBA00023136"/>
    </source>
</evidence>
<evidence type="ECO:0000256" key="1">
    <source>
        <dbReference type="ARBA" id="ARBA00004167"/>
    </source>
</evidence>
<keyword evidence="3" id="KW-0812">Transmembrane</keyword>
<proteinExistence type="predicted"/>
<organism evidence="10">
    <name type="scientific">Haptolina ericina</name>
    <dbReference type="NCBI Taxonomy" id="156174"/>
    <lineage>
        <taxon>Eukaryota</taxon>
        <taxon>Haptista</taxon>
        <taxon>Haptophyta</taxon>
        <taxon>Prymnesiophyceae</taxon>
        <taxon>Prymnesiales</taxon>
        <taxon>Prymnesiaceae</taxon>
        <taxon>Haptolina</taxon>
    </lineage>
</organism>
<keyword evidence="5" id="KW-0677">Repeat</keyword>
<evidence type="ECO:0000256" key="8">
    <source>
        <dbReference type="ARBA" id="ARBA00023170"/>
    </source>
</evidence>
<dbReference type="AlphaFoldDB" id="A0A7S3AXX8"/>
<keyword evidence="7" id="KW-0472">Membrane</keyword>
<accession>A0A7S3AXX8</accession>
<reference evidence="10" key="1">
    <citation type="submission" date="2021-01" db="EMBL/GenBank/DDBJ databases">
        <authorList>
            <person name="Corre E."/>
            <person name="Pelletier E."/>
            <person name="Niang G."/>
            <person name="Scheremetjew M."/>
            <person name="Finn R."/>
            <person name="Kale V."/>
            <person name="Holt S."/>
            <person name="Cochrane G."/>
            <person name="Meng A."/>
            <person name="Brown T."/>
            <person name="Cohen L."/>
        </authorList>
    </citation>
    <scope>NUCLEOTIDE SEQUENCE</scope>
    <source>
        <strain evidence="10">CCMP281</strain>
    </source>
</reference>
<keyword evidence="6" id="KW-1133">Transmembrane helix</keyword>
<dbReference type="SUPFAM" id="SSF52058">
    <property type="entry name" value="L domain-like"/>
    <property type="match status" value="1"/>
</dbReference>
<dbReference type="InterPro" id="IPR001611">
    <property type="entry name" value="Leu-rich_rpt"/>
</dbReference>
<sequence length="639" mass="71911">MAQKQAVDRTVQHLEDSYNRKRDECMESFVPRLFSTVERFKKFFEDDVAAVKDLRGEAVLAEISETCASLCKRGDAVRQPKPTAENEKDLKTLMELLGMAIRAGKKLKQLMVAAGREGGPLEGVQIVSPPTPTKDIVRCMQKAHEKDGYDGDYTRILDLARISLVCDERNGMSSLEMISETLKYFANQEEMKRIQMRIVRVKDRLTRRFDAMETAGFRDILINAQLDLGGGEQLVVEIQVHLSSMHRKKREVHSLYAGSRVLKTFDEATIKFEGTLNESTLERARKGIIRMIACPYSKLTTQSRDILELVINDEPCLLVNLDISFSEISGEEIFKGWTMRRFLLGKDHDCQGCTGGTIASRYLRQLKLSAVGLRDEIPELLDQCLQLKDLWLNGNTLSGSIPSCLFLNKQNHSIGSKLRHLNISYNKLTGELPPEIGKSNLEYLNANNNKLTGGLAALRGCKTLKGVWLFDNLLSGELPETLQTLESLEYFNVENNKLEGGILDGVFKMEKLRGLYTSGNEKMKSEVPKELVHHLMCRRRQISISVGSVRAKSPSPDEWISLVEGSDGTAEVTNHDGSAVDTIFEIECCCSSTDAESDQPAHWDQVKINGKPTRGAEHWRKLQDHVIHHSSTRLKNWPA</sequence>
<keyword evidence="4" id="KW-0732">Signal</keyword>
<evidence type="ECO:0000256" key="4">
    <source>
        <dbReference type="ARBA" id="ARBA00022729"/>
    </source>
</evidence>
<comment type="subcellular location">
    <subcellularLocation>
        <location evidence="1">Membrane</location>
        <topology evidence="1">Single-pass membrane protein</topology>
    </subcellularLocation>
</comment>
<name>A0A7S3AXX8_9EUKA</name>
<keyword evidence="8" id="KW-0675">Receptor</keyword>
<evidence type="ECO:0000256" key="5">
    <source>
        <dbReference type="ARBA" id="ARBA00022737"/>
    </source>
</evidence>
<evidence type="ECO:0000313" key="10">
    <source>
        <dbReference type="EMBL" id="CAE0116856.1"/>
    </source>
</evidence>
<evidence type="ECO:0000256" key="3">
    <source>
        <dbReference type="ARBA" id="ARBA00022692"/>
    </source>
</evidence>
<dbReference type="EMBL" id="HBHX01031489">
    <property type="protein sequence ID" value="CAE0116856.1"/>
    <property type="molecule type" value="Transcribed_RNA"/>
</dbReference>
<dbReference type="Pfam" id="PF00560">
    <property type="entry name" value="LRR_1"/>
    <property type="match status" value="1"/>
</dbReference>
<dbReference type="Gene3D" id="3.80.10.10">
    <property type="entry name" value="Ribonuclease Inhibitor"/>
    <property type="match status" value="1"/>
</dbReference>